<keyword evidence="3" id="KW-1185">Reference proteome</keyword>
<dbReference type="PANTHER" id="PTHR22916:SF3">
    <property type="entry name" value="UDP-GLCNAC:BETAGAL BETA-1,3-N-ACETYLGLUCOSAMINYLTRANSFERASE-LIKE PROTEIN 1"/>
    <property type="match status" value="1"/>
</dbReference>
<dbReference type="OrthoDB" id="5291101at2"/>
<dbReference type="Proteomes" id="UP000006695">
    <property type="component" value="Chromosome"/>
</dbReference>
<protein>
    <submittedName>
        <fullName evidence="2">Glycosyl transferase, family 2</fullName>
    </submittedName>
</protein>
<sequence length="295" mass="34432">MKRSPLISIIIPTYNDSEVVCDAIDCSLNQAYDNLEIIVVDDGSSDGTGGLLKEKYGSRIKYLYQENKGLSSARNTGIRHASGKYLQFLDADDLIYDRKISLQLEQIKNISGIAVAYCDYIFSTIGDMTITYGERMSPVLQDEKPFDDLMMKWETELCIPPHCFLFDAAIFREYGVAFDENLPNHEDWECWMNVFALDPKVVFIEMPLANYRRRRESMCVNKLKMRKGYLLAIDKQIQKNKSNNEVVKKLNVRKKQIRCLYRDVSPIMRLMKRCHPVVKKMYNEMVPWRIQRIFD</sequence>
<evidence type="ECO:0000313" key="2">
    <source>
        <dbReference type="EMBL" id="ABQ26526.1"/>
    </source>
</evidence>
<dbReference type="Gene3D" id="3.90.550.10">
    <property type="entry name" value="Spore Coat Polysaccharide Biosynthesis Protein SpsA, Chain A"/>
    <property type="match status" value="1"/>
</dbReference>
<dbReference type="CAZy" id="GT2">
    <property type="family name" value="Glycosyltransferase Family 2"/>
</dbReference>
<dbReference type="STRING" id="351605.Gura_2347"/>
<dbReference type="RefSeq" id="WP_011939219.1">
    <property type="nucleotide sequence ID" value="NC_009483.1"/>
</dbReference>
<dbReference type="GO" id="GO:0016758">
    <property type="term" value="F:hexosyltransferase activity"/>
    <property type="evidence" value="ECO:0007669"/>
    <property type="project" value="UniProtKB-ARBA"/>
</dbReference>
<evidence type="ECO:0000259" key="1">
    <source>
        <dbReference type="Pfam" id="PF00535"/>
    </source>
</evidence>
<feature type="domain" description="Glycosyltransferase 2-like" evidence="1">
    <location>
        <begin position="8"/>
        <end position="174"/>
    </location>
</feature>
<organism evidence="2 3">
    <name type="scientific">Geotalea uraniireducens (strain Rf4)</name>
    <name type="common">Geobacter uraniireducens</name>
    <dbReference type="NCBI Taxonomy" id="351605"/>
    <lineage>
        <taxon>Bacteria</taxon>
        <taxon>Pseudomonadati</taxon>
        <taxon>Thermodesulfobacteriota</taxon>
        <taxon>Desulfuromonadia</taxon>
        <taxon>Geobacterales</taxon>
        <taxon>Geobacteraceae</taxon>
        <taxon>Geotalea</taxon>
    </lineage>
</organism>
<dbReference type="HOGENOM" id="CLU_025996_0_5_7"/>
<dbReference type="InterPro" id="IPR001173">
    <property type="entry name" value="Glyco_trans_2-like"/>
</dbReference>
<dbReference type="KEGG" id="gur:Gura_2347"/>
<dbReference type="Pfam" id="PF00535">
    <property type="entry name" value="Glycos_transf_2"/>
    <property type="match status" value="1"/>
</dbReference>
<name>A5G408_GEOUR</name>
<accession>A5G408</accession>
<dbReference type="InterPro" id="IPR029044">
    <property type="entry name" value="Nucleotide-diphossugar_trans"/>
</dbReference>
<dbReference type="EMBL" id="CP000698">
    <property type="protein sequence ID" value="ABQ26526.1"/>
    <property type="molecule type" value="Genomic_DNA"/>
</dbReference>
<dbReference type="AlphaFoldDB" id="A5G408"/>
<evidence type="ECO:0000313" key="3">
    <source>
        <dbReference type="Proteomes" id="UP000006695"/>
    </source>
</evidence>
<keyword evidence="2" id="KW-0808">Transferase</keyword>
<dbReference type="PANTHER" id="PTHR22916">
    <property type="entry name" value="GLYCOSYLTRANSFERASE"/>
    <property type="match status" value="1"/>
</dbReference>
<proteinExistence type="predicted"/>
<reference evidence="2 3" key="1">
    <citation type="submission" date="2007-05" db="EMBL/GenBank/DDBJ databases">
        <title>Complete sequence of Geobacter uraniireducens Rf4.</title>
        <authorList>
            <consortium name="US DOE Joint Genome Institute"/>
            <person name="Copeland A."/>
            <person name="Lucas S."/>
            <person name="Lapidus A."/>
            <person name="Barry K."/>
            <person name="Detter J.C."/>
            <person name="Glavina del Rio T."/>
            <person name="Hammon N."/>
            <person name="Israni S."/>
            <person name="Dalin E."/>
            <person name="Tice H."/>
            <person name="Pitluck S."/>
            <person name="Chertkov O."/>
            <person name="Brettin T."/>
            <person name="Bruce D."/>
            <person name="Han C."/>
            <person name="Schmutz J."/>
            <person name="Larimer F."/>
            <person name="Land M."/>
            <person name="Hauser L."/>
            <person name="Kyrpides N."/>
            <person name="Mikhailova N."/>
            <person name="Shelobolina E."/>
            <person name="Aklujkar M."/>
            <person name="Lovley D."/>
            <person name="Richardson P."/>
        </authorList>
    </citation>
    <scope>NUCLEOTIDE SEQUENCE [LARGE SCALE GENOMIC DNA]</scope>
    <source>
        <strain evidence="2 3">Rf4</strain>
    </source>
</reference>
<dbReference type="SUPFAM" id="SSF53448">
    <property type="entry name" value="Nucleotide-diphospho-sugar transferases"/>
    <property type="match status" value="1"/>
</dbReference>
<gene>
    <name evidence="2" type="ordered locus">Gura_2347</name>
</gene>